<dbReference type="Proteomes" id="UP001434883">
    <property type="component" value="Unassembled WGS sequence"/>
</dbReference>
<proteinExistence type="predicted"/>
<organism evidence="1 2">
    <name type="scientific">Xenoophorus captivus</name>
    <dbReference type="NCBI Taxonomy" id="1517983"/>
    <lineage>
        <taxon>Eukaryota</taxon>
        <taxon>Metazoa</taxon>
        <taxon>Chordata</taxon>
        <taxon>Craniata</taxon>
        <taxon>Vertebrata</taxon>
        <taxon>Euteleostomi</taxon>
        <taxon>Actinopterygii</taxon>
        <taxon>Neopterygii</taxon>
        <taxon>Teleostei</taxon>
        <taxon>Neoteleostei</taxon>
        <taxon>Acanthomorphata</taxon>
        <taxon>Ovalentaria</taxon>
        <taxon>Atherinomorphae</taxon>
        <taxon>Cyprinodontiformes</taxon>
        <taxon>Goodeidae</taxon>
        <taxon>Xenoophorus</taxon>
    </lineage>
</organism>
<dbReference type="EMBL" id="JAHRIN010075772">
    <property type="protein sequence ID" value="MEQ2217317.1"/>
    <property type="molecule type" value="Genomic_DNA"/>
</dbReference>
<sequence length="100" mass="11926">MTNMCNLGYSISNNTHHNKHTIPTVKRAQGRLKELVRTCWRVQKKRWRFTYNQYFNGMVHIHILKGDCPATVKACKYLTRTEKLVCFFYLRLQKLEQSSC</sequence>
<accession>A0ABV0SBJ8</accession>
<name>A0ABV0SBJ8_9TELE</name>
<protein>
    <submittedName>
        <fullName evidence="1">Uncharacterized protein</fullName>
    </submittedName>
</protein>
<keyword evidence="2" id="KW-1185">Reference proteome</keyword>
<comment type="caution">
    <text evidence="1">The sequence shown here is derived from an EMBL/GenBank/DDBJ whole genome shotgun (WGS) entry which is preliminary data.</text>
</comment>
<evidence type="ECO:0000313" key="1">
    <source>
        <dbReference type="EMBL" id="MEQ2217317.1"/>
    </source>
</evidence>
<gene>
    <name evidence="1" type="ORF">XENOCAPTIV_004853</name>
</gene>
<reference evidence="1 2" key="1">
    <citation type="submission" date="2021-06" db="EMBL/GenBank/DDBJ databases">
        <authorList>
            <person name="Palmer J.M."/>
        </authorList>
    </citation>
    <scope>NUCLEOTIDE SEQUENCE [LARGE SCALE GENOMIC DNA]</scope>
    <source>
        <strain evidence="1 2">XC_2019</strain>
        <tissue evidence="1">Muscle</tissue>
    </source>
</reference>
<evidence type="ECO:0000313" key="2">
    <source>
        <dbReference type="Proteomes" id="UP001434883"/>
    </source>
</evidence>